<dbReference type="PANTHER" id="PTHR43649">
    <property type="entry name" value="ARABINOSE-BINDING PROTEIN-RELATED"/>
    <property type="match status" value="1"/>
</dbReference>
<organism evidence="1">
    <name type="scientific">Streptomyces netropsis</name>
    <name type="common">Streptoverticillium netropsis</name>
    <dbReference type="NCBI Taxonomy" id="55404"/>
    <lineage>
        <taxon>Bacteria</taxon>
        <taxon>Bacillati</taxon>
        <taxon>Actinomycetota</taxon>
        <taxon>Actinomycetes</taxon>
        <taxon>Kitasatosporales</taxon>
        <taxon>Streptomycetaceae</taxon>
        <taxon>Streptomyces</taxon>
    </lineage>
</organism>
<dbReference type="PANTHER" id="PTHR43649:SF14">
    <property type="entry name" value="BLR3389 PROTEIN"/>
    <property type="match status" value="1"/>
</dbReference>
<protein>
    <submittedName>
        <fullName evidence="1">SpcX</fullName>
    </submittedName>
</protein>
<proteinExistence type="predicted"/>
<dbReference type="InterPro" id="IPR050490">
    <property type="entry name" value="Bact_solute-bd_prot1"/>
</dbReference>
<evidence type="ECO:0000313" key="1">
    <source>
        <dbReference type="EMBL" id="AAD45548.1"/>
    </source>
</evidence>
<dbReference type="InterPro" id="IPR006059">
    <property type="entry name" value="SBP"/>
</dbReference>
<dbReference type="SUPFAM" id="SSF53850">
    <property type="entry name" value="Periplasmic binding protein-like II"/>
    <property type="match status" value="1"/>
</dbReference>
<dbReference type="AlphaFoldDB" id="Q9S1L7"/>
<name>Q9S1L7_STRNE</name>
<dbReference type="Gene3D" id="3.40.190.10">
    <property type="entry name" value="Periplasmic binding protein-like II"/>
    <property type="match status" value="2"/>
</dbReference>
<sequence length="397" mass="44577">MALTFLTDHTAPLMRGLADRVVADWHERHPETPVELAVLDHEELRDELPARLTGAPSADIMTWFAGNRMDALAGKDLMLNISAMWKAEGFDAVYLPRFRNMTGGMGPSYFLPTSHYWWAVYYRPSVFAAAGITGTPTTWDELTAACRALKSSGITPFALGARYRCPAAAWFDYLNMRLNGPDVHDALMRLRIPYTDDRIRRVFAFWRELIEQEFFLGDPGDYDEEEAVAAVLRGEAGMTLTGAYATDEYTPQGEPDIDFFRFPVIDPTLPIGEDTPVDGYFVPANTDSPEEATRFLAYLGSRHVQQVTIERLSTLPTRTDVDTEKGGRHVAKGMRILQGADHLSQFYDLDTPWELANVGMSAFVSFTQDPARGEELLRELESARQGQLRRRGPATPR</sequence>
<accession>Q9S1L7</accession>
<dbReference type="EMBL" id="U70376">
    <property type="protein sequence ID" value="AAD45548.1"/>
    <property type="molecule type" value="Genomic_DNA"/>
</dbReference>
<reference evidence="1" key="1">
    <citation type="submission" date="1999-07" db="EMBL/GenBank/DDBJ databases">
        <title>The spectinomycin biosynthesis gene cluster of Streptomyces flavopersicus.</title>
        <authorList>
            <person name="Stumpp T.V.M."/>
            <person name="Lyutzkanova D."/>
            <person name="Altenbuchner J."/>
        </authorList>
    </citation>
    <scope>NUCLEOTIDE SEQUENCE</scope>
    <source>
        <strain evidence="1">NRRL 2820</strain>
    </source>
</reference>
<dbReference type="Pfam" id="PF01547">
    <property type="entry name" value="SBP_bac_1"/>
    <property type="match status" value="1"/>
</dbReference>
<dbReference type="RefSeq" id="WP_338930374.1">
    <property type="nucleotide sequence ID" value="NZ_CP147867.1"/>
</dbReference>
<gene>
    <name evidence="1" type="primary">spcX</name>
</gene>